<proteinExistence type="predicted"/>
<reference evidence="2 3" key="1">
    <citation type="journal article" date="2019" name="Sci. Rep.">
        <title>Comparative genomics of chytrid fungi reveal insights into the obligate biotrophic and pathogenic lifestyle of Synchytrium endobioticum.</title>
        <authorList>
            <person name="van de Vossenberg B.T.L.H."/>
            <person name="Warris S."/>
            <person name="Nguyen H.D.T."/>
            <person name="van Gent-Pelzer M.P.E."/>
            <person name="Joly D.L."/>
            <person name="van de Geest H.C."/>
            <person name="Bonants P.J.M."/>
            <person name="Smith D.S."/>
            <person name="Levesque C.A."/>
            <person name="van der Lee T.A.J."/>
        </authorList>
    </citation>
    <scope>NUCLEOTIDE SEQUENCE [LARGE SCALE GENOMIC DNA]</scope>
    <source>
        <strain evidence="2 3">CBS 675.73</strain>
    </source>
</reference>
<evidence type="ECO:0000313" key="2">
    <source>
        <dbReference type="EMBL" id="TPX64788.1"/>
    </source>
</evidence>
<sequence>MAAAQISYEDELIVSSSPNVDQAKRTVVITVDGSDASAYAVEWSVQNLLKADDHVVLLHCHQRQRIENEVHAHASQVLQTAVKQLPASTITTAVSLIADGVGLRLSDKIAEIAPDCVVCGTSVSKTAVAKALHGSISDYLVHTCTCAVIVPKAPAATA</sequence>
<dbReference type="AlphaFoldDB" id="A0A507ENM7"/>
<organism evidence="2 3">
    <name type="scientific">Chytriomyces confervae</name>
    <dbReference type="NCBI Taxonomy" id="246404"/>
    <lineage>
        <taxon>Eukaryota</taxon>
        <taxon>Fungi</taxon>
        <taxon>Fungi incertae sedis</taxon>
        <taxon>Chytridiomycota</taxon>
        <taxon>Chytridiomycota incertae sedis</taxon>
        <taxon>Chytridiomycetes</taxon>
        <taxon>Chytridiales</taxon>
        <taxon>Chytriomycetaceae</taxon>
        <taxon>Chytriomyces</taxon>
    </lineage>
</organism>
<dbReference type="EMBL" id="QEAP01000528">
    <property type="protein sequence ID" value="TPX64788.1"/>
    <property type="molecule type" value="Genomic_DNA"/>
</dbReference>
<dbReference type="STRING" id="246404.A0A507ENM7"/>
<dbReference type="Pfam" id="PF00582">
    <property type="entry name" value="Usp"/>
    <property type="match status" value="1"/>
</dbReference>
<name>A0A507ENM7_9FUNG</name>
<dbReference type="InterPro" id="IPR006016">
    <property type="entry name" value="UspA"/>
</dbReference>
<dbReference type="InterPro" id="IPR014729">
    <property type="entry name" value="Rossmann-like_a/b/a_fold"/>
</dbReference>
<dbReference type="PANTHER" id="PTHR46100">
    <property type="entry name" value="IMP2'P"/>
    <property type="match status" value="1"/>
</dbReference>
<dbReference type="Gene3D" id="3.40.50.620">
    <property type="entry name" value="HUPs"/>
    <property type="match status" value="1"/>
</dbReference>
<gene>
    <name evidence="2" type="ORF">CcCBS67573_g08320</name>
</gene>
<accession>A0A507ENM7</accession>
<dbReference type="PANTHER" id="PTHR46100:SF4">
    <property type="entry name" value="USPA DOMAIN-CONTAINING PROTEIN"/>
    <property type="match status" value="1"/>
</dbReference>
<evidence type="ECO:0000313" key="3">
    <source>
        <dbReference type="Proteomes" id="UP000320333"/>
    </source>
</evidence>
<keyword evidence="3" id="KW-1185">Reference proteome</keyword>
<dbReference type="OrthoDB" id="2104955at2759"/>
<dbReference type="Proteomes" id="UP000320333">
    <property type="component" value="Unassembled WGS sequence"/>
</dbReference>
<feature type="domain" description="UspA" evidence="1">
    <location>
        <begin position="25"/>
        <end position="150"/>
    </location>
</feature>
<dbReference type="CDD" id="cd23659">
    <property type="entry name" value="USP_At3g01520-like"/>
    <property type="match status" value="1"/>
</dbReference>
<evidence type="ECO:0000259" key="1">
    <source>
        <dbReference type="Pfam" id="PF00582"/>
    </source>
</evidence>
<dbReference type="InterPro" id="IPR006015">
    <property type="entry name" value="Universal_stress_UspA"/>
</dbReference>
<comment type="caution">
    <text evidence="2">The sequence shown here is derived from an EMBL/GenBank/DDBJ whole genome shotgun (WGS) entry which is preliminary data.</text>
</comment>
<protein>
    <recommendedName>
        <fullName evidence="1">UspA domain-containing protein</fullName>
    </recommendedName>
</protein>
<dbReference type="SUPFAM" id="SSF52402">
    <property type="entry name" value="Adenine nucleotide alpha hydrolases-like"/>
    <property type="match status" value="1"/>
</dbReference>
<dbReference type="PRINTS" id="PR01438">
    <property type="entry name" value="UNVRSLSTRESS"/>
</dbReference>